<accession>A0A3N4LH52</accession>
<evidence type="ECO:0000313" key="1">
    <source>
        <dbReference type="EMBL" id="RPB22056.1"/>
    </source>
</evidence>
<feature type="non-terminal residue" evidence="1">
    <location>
        <position position="64"/>
    </location>
</feature>
<dbReference type="InParanoid" id="A0A3N4LH52"/>
<reference evidence="1 2" key="1">
    <citation type="journal article" date="2018" name="Nat. Ecol. Evol.">
        <title>Pezizomycetes genomes reveal the molecular basis of ectomycorrhizal truffle lifestyle.</title>
        <authorList>
            <person name="Murat C."/>
            <person name="Payen T."/>
            <person name="Noel B."/>
            <person name="Kuo A."/>
            <person name="Morin E."/>
            <person name="Chen J."/>
            <person name="Kohler A."/>
            <person name="Krizsan K."/>
            <person name="Balestrini R."/>
            <person name="Da Silva C."/>
            <person name="Montanini B."/>
            <person name="Hainaut M."/>
            <person name="Levati E."/>
            <person name="Barry K.W."/>
            <person name="Belfiori B."/>
            <person name="Cichocki N."/>
            <person name="Clum A."/>
            <person name="Dockter R.B."/>
            <person name="Fauchery L."/>
            <person name="Guy J."/>
            <person name="Iotti M."/>
            <person name="Le Tacon F."/>
            <person name="Lindquist E.A."/>
            <person name="Lipzen A."/>
            <person name="Malagnac F."/>
            <person name="Mello A."/>
            <person name="Molinier V."/>
            <person name="Miyauchi S."/>
            <person name="Poulain J."/>
            <person name="Riccioni C."/>
            <person name="Rubini A."/>
            <person name="Sitrit Y."/>
            <person name="Splivallo R."/>
            <person name="Traeger S."/>
            <person name="Wang M."/>
            <person name="Zifcakova L."/>
            <person name="Wipf D."/>
            <person name="Zambonelli A."/>
            <person name="Paolocci F."/>
            <person name="Nowrousian M."/>
            <person name="Ottonello S."/>
            <person name="Baldrian P."/>
            <person name="Spatafora J.W."/>
            <person name="Henrissat B."/>
            <person name="Nagy L.G."/>
            <person name="Aury J.M."/>
            <person name="Wincker P."/>
            <person name="Grigoriev I.V."/>
            <person name="Bonfante P."/>
            <person name="Martin F.M."/>
        </authorList>
    </citation>
    <scope>NUCLEOTIDE SEQUENCE [LARGE SCALE GENOMIC DNA]</scope>
    <source>
        <strain evidence="1 2">ATCC MYA-4762</strain>
    </source>
</reference>
<protein>
    <submittedName>
        <fullName evidence="1">Uncharacterized protein</fullName>
    </submittedName>
</protein>
<name>A0A3N4LH52_9PEZI</name>
<dbReference type="Proteomes" id="UP000267821">
    <property type="component" value="Unassembled WGS sequence"/>
</dbReference>
<gene>
    <name evidence="1" type="ORF">L211DRAFT_840153</name>
</gene>
<organism evidence="1 2">
    <name type="scientific">Terfezia boudieri ATCC MYA-4762</name>
    <dbReference type="NCBI Taxonomy" id="1051890"/>
    <lineage>
        <taxon>Eukaryota</taxon>
        <taxon>Fungi</taxon>
        <taxon>Dikarya</taxon>
        <taxon>Ascomycota</taxon>
        <taxon>Pezizomycotina</taxon>
        <taxon>Pezizomycetes</taxon>
        <taxon>Pezizales</taxon>
        <taxon>Pezizaceae</taxon>
        <taxon>Terfezia</taxon>
    </lineage>
</organism>
<evidence type="ECO:0000313" key="2">
    <source>
        <dbReference type="Proteomes" id="UP000267821"/>
    </source>
</evidence>
<keyword evidence="2" id="KW-1185">Reference proteome</keyword>
<proteinExistence type="predicted"/>
<sequence length="64" mass="7059">KSCANRRCRCYKNGLSNLSALAERTQVGLLDNNNNPEDDPEEMPIDLELFPLLPGQLLADTACP</sequence>
<dbReference type="EMBL" id="ML121555">
    <property type="protein sequence ID" value="RPB22056.1"/>
    <property type="molecule type" value="Genomic_DNA"/>
</dbReference>
<dbReference type="AlphaFoldDB" id="A0A3N4LH52"/>
<feature type="non-terminal residue" evidence="1">
    <location>
        <position position="1"/>
    </location>
</feature>